<dbReference type="SUPFAM" id="SSF48498">
    <property type="entry name" value="Tetracyclin repressor-like, C-terminal domain"/>
    <property type="match status" value="1"/>
</dbReference>
<organism evidence="6 7">
    <name type="scientific">Kribbella yunnanensis</name>
    <dbReference type="NCBI Taxonomy" id="190194"/>
    <lineage>
        <taxon>Bacteria</taxon>
        <taxon>Bacillati</taxon>
        <taxon>Actinomycetota</taxon>
        <taxon>Actinomycetes</taxon>
        <taxon>Propionibacteriales</taxon>
        <taxon>Kribbellaceae</taxon>
        <taxon>Kribbella</taxon>
    </lineage>
</organism>
<sequence length="187" mass="19904">MSKPGETRQRMLMSTVTLLRERGARGTSIDAVLAHSGAPRGSVYHHFPGGRAELVTTAVRQAGDFIGSVFDAVADSGDIRGGLELFAQFWKQALVDSDFTAGCPVVALTVDGHDDVPGAGVTVAEVFARWHDASVRLLEQHGYEPARAQRLATLSVAAIEGAVILCQARRSADPLDEVLVELLAILD</sequence>
<comment type="caution">
    <text evidence="6">The sequence shown here is derived from an EMBL/GenBank/DDBJ whole genome shotgun (WGS) entry which is preliminary data.</text>
</comment>
<proteinExistence type="predicted"/>
<evidence type="ECO:0000256" key="3">
    <source>
        <dbReference type="ARBA" id="ARBA00023163"/>
    </source>
</evidence>
<keyword evidence="7" id="KW-1185">Reference proteome</keyword>
<evidence type="ECO:0000256" key="4">
    <source>
        <dbReference type="PROSITE-ProRule" id="PRU00335"/>
    </source>
</evidence>
<reference evidence="7" key="1">
    <citation type="journal article" date="2019" name="Int. J. Syst. Evol. Microbiol.">
        <title>The Global Catalogue of Microorganisms (GCM) 10K type strain sequencing project: providing services to taxonomists for standard genome sequencing and annotation.</title>
        <authorList>
            <consortium name="The Broad Institute Genomics Platform"/>
            <consortium name="The Broad Institute Genome Sequencing Center for Infectious Disease"/>
            <person name="Wu L."/>
            <person name="Ma J."/>
        </authorList>
    </citation>
    <scope>NUCLEOTIDE SEQUENCE [LARGE SCALE GENOMIC DNA]</scope>
    <source>
        <strain evidence="7">JCM 14307</strain>
    </source>
</reference>
<dbReference type="PROSITE" id="PS50977">
    <property type="entry name" value="HTH_TETR_2"/>
    <property type="match status" value="1"/>
</dbReference>
<dbReference type="InterPro" id="IPR009057">
    <property type="entry name" value="Homeodomain-like_sf"/>
</dbReference>
<keyword evidence="3" id="KW-0804">Transcription</keyword>
<name>A0ABP4SLL7_9ACTN</name>
<feature type="DNA-binding region" description="H-T-H motif" evidence="4">
    <location>
        <begin position="28"/>
        <end position="47"/>
    </location>
</feature>
<evidence type="ECO:0000313" key="6">
    <source>
        <dbReference type="EMBL" id="GAA1671635.1"/>
    </source>
</evidence>
<evidence type="ECO:0000313" key="7">
    <source>
        <dbReference type="Proteomes" id="UP001500280"/>
    </source>
</evidence>
<keyword evidence="1" id="KW-0805">Transcription regulation</keyword>
<dbReference type="PANTHER" id="PTHR47506:SF3">
    <property type="entry name" value="HTH-TYPE TRANSCRIPTIONAL REGULATOR LMRA"/>
    <property type="match status" value="1"/>
</dbReference>
<dbReference type="Pfam" id="PF21993">
    <property type="entry name" value="TetR_C_13_2"/>
    <property type="match status" value="1"/>
</dbReference>
<evidence type="ECO:0000256" key="2">
    <source>
        <dbReference type="ARBA" id="ARBA00023125"/>
    </source>
</evidence>
<accession>A0ABP4SLL7</accession>
<evidence type="ECO:0000259" key="5">
    <source>
        <dbReference type="PROSITE" id="PS50977"/>
    </source>
</evidence>
<dbReference type="EMBL" id="BAAANF010000003">
    <property type="protein sequence ID" value="GAA1671635.1"/>
    <property type="molecule type" value="Genomic_DNA"/>
</dbReference>
<dbReference type="Gene3D" id="1.10.357.10">
    <property type="entry name" value="Tetracycline Repressor, domain 2"/>
    <property type="match status" value="1"/>
</dbReference>
<gene>
    <name evidence="6" type="ORF">GCM10009745_12910</name>
</gene>
<dbReference type="SUPFAM" id="SSF46689">
    <property type="entry name" value="Homeodomain-like"/>
    <property type="match status" value="1"/>
</dbReference>
<dbReference type="Pfam" id="PF00440">
    <property type="entry name" value="TetR_N"/>
    <property type="match status" value="1"/>
</dbReference>
<dbReference type="RefSeq" id="WP_344146474.1">
    <property type="nucleotide sequence ID" value="NZ_BAAANF010000003.1"/>
</dbReference>
<evidence type="ECO:0000256" key="1">
    <source>
        <dbReference type="ARBA" id="ARBA00023015"/>
    </source>
</evidence>
<dbReference type="Proteomes" id="UP001500280">
    <property type="component" value="Unassembled WGS sequence"/>
</dbReference>
<protein>
    <submittedName>
        <fullName evidence="6">TetR/AcrR family transcriptional regulator</fullName>
    </submittedName>
</protein>
<dbReference type="PANTHER" id="PTHR47506">
    <property type="entry name" value="TRANSCRIPTIONAL REGULATORY PROTEIN"/>
    <property type="match status" value="1"/>
</dbReference>
<dbReference type="InterPro" id="IPR054156">
    <property type="entry name" value="YxaF_TetR_C"/>
</dbReference>
<feature type="domain" description="HTH tetR-type" evidence="5">
    <location>
        <begin position="5"/>
        <end position="65"/>
    </location>
</feature>
<dbReference type="InterPro" id="IPR001647">
    <property type="entry name" value="HTH_TetR"/>
</dbReference>
<keyword evidence="2 4" id="KW-0238">DNA-binding</keyword>
<dbReference type="InterPro" id="IPR036271">
    <property type="entry name" value="Tet_transcr_reg_TetR-rel_C_sf"/>
</dbReference>